<feature type="region of interest" description="Disordered" evidence="2">
    <location>
        <begin position="311"/>
        <end position="336"/>
    </location>
</feature>
<accession>A0A0F9RS56</accession>
<feature type="non-terminal residue" evidence="4">
    <location>
        <position position="1"/>
    </location>
</feature>
<feature type="coiled-coil region" evidence="1">
    <location>
        <begin position="945"/>
        <end position="1005"/>
    </location>
</feature>
<evidence type="ECO:0000259" key="3">
    <source>
        <dbReference type="Pfam" id="PF18857"/>
    </source>
</evidence>
<sequence length="1791" mass="205012">IFVKPIVKKGKVKQIDNRAALKKIASKDELRPAMSGILYDVENQQVVATDGHVLTVIPQKITGETRIESDLVESGIIKDEKYPEYLNVVPDDATRFIKDLDYKTLTDQLNGQEKASKFTEKGMIPTVFTFSDGGQIGFDPMLLNKAINALVETGSTQLSLEASEPNRAAVVRDVKNPAKFSLIMPIMLDEDANKISILYTMASTQQLEVDPIAILNNLRTERQRMRKDTDYGIKSAKDDLKRAQKYLKSAREMPGPEENANEIQIRRKEKAIDVYTKDIEAQKKAIKEAEDSFEKRKSKLDKEIKDLERITDEEPILPLPSKKEDPPEKKVPEKKVPEKKEKAIIDKNKEAAEKALKKVEEEKTQLNKQLAEEIKVIEGQVVMEDYNWISREDLRKAKNVKLDVEIMETGVVEEMSMTAIEAHTDIRKRHKILQKLIDCKGGLANCLKESGLDQIEIDVMVDRSQELQNKGKSQLDADRQVMKEMREDIQKDFDSLLKQIGKKPPTKEERLNARSKVINQLVQDKTDEVASQVKELEAPYQDLTPSGSKATIELEGKADVKGGERIAPEPMVKLDKKGRQIKPKTITQIFTDLQTGLNKLTKSIGQMKYTKDPIPGRRNIIGAFSPFYRTIAMKSVGDLDTTAHELGHAMDEAYGLQKQIPNEIAGEVFKELKPFSKHGSKPPPGHPNPAEYELSEGIAEWMRAYLVNPGEAIEAAPVFNKWYKDTLPPEAHKIMEQLGEDMRILVGSSGFDIINASVDIIPEKTLAERWKTTKNELLEALMPHTRNPMDFKLTWVDKLKQKFVDSMQPYMSTIKFAASVGNIDLNKVLPSKNPLIMARLFLGRNSKIQNFLENGLVEFNTDQRVIDKKTGKEVSVGWLLEPFDNTDRNSFDTEQRQMIAYGIAKRTQELPLKFIEKQIQEALNKGQIIPSSILYSNKRFYNKFFEQNEQLREQLYENNENYNETIKSQAKKTEGKINTVFADKRTKLEKLRRKQQIELDAERQKYYDQKGEIPERKRIEKLRIFEQQATEATETFKQEIDRIEIDRFKALQNLQGRVDAQMDHILKNSVLATIKQPGRKVFTGIGGKLLSEQQTAQKTIDEFESLSNEKQARIKEGLRRYRVFADNILQYMVSSGRISQESYDAIKANNEEYFMLQRVIQARPGESMESLSLPTSKAFGVTKEVLYSIKGSGQIIARPYESLLEFAHKAIIESDRNYVLKSYVDFMKQATKGSETDAGRIAKIINPAVEGDKNTIAVFRSGEKFYSQLDPDIYRSMKGIVDQLYALPPIIRFFPRLLRASVTNNPVFAARNLLRDYQTMLVVSDNVKSIGNFVPAKLRKAGDLKPKDAYDVFGAGQGGYHLLNENFYYRTLEEKSAELAGKKGNILVKASDLAIHAGQAFGKLSGGSEKVTRMVEFRNSFKRSKKKGLDDYNAGIKAAFDARSLMDFAVIGEWMNVINQLIPFTNAKIQGLRVAKRGFVKNPLLFSIKAGMTIMFPQLLMRMMFTQDDEERYQQLPEYQRNMFWNIPVGTGWLMIPKPHDIAVTATMADMFYDTAMGNKVNYTGFNTAIFALLPMTRADMAGPMRTFVEILANKDFFRDSTIAYDDKKAMERRNYEWASRVGKLIGEPIGVDPRKVDHFIRGTLSYFGSQAMRLSDMGREDKKRNVADMTGFYKEEPIYNYKDVQWLQKQAELYELETEEYYMVIRWMIQEYGHMESDGQKREMGKAIREYSKYVKDLWLSYNIKEEAVGDYRQEFKEAVRKEAKIITNTPFIKDLKEIRKERKEFEADQ</sequence>
<keyword evidence="1" id="KW-0175">Coiled coil</keyword>
<evidence type="ECO:0000313" key="4">
    <source>
        <dbReference type="EMBL" id="KKN20168.1"/>
    </source>
</evidence>
<feature type="coiled-coil region" evidence="1">
    <location>
        <begin position="233"/>
        <end position="310"/>
    </location>
</feature>
<evidence type="ECO:0000256" key="2">
    <source>
        <dbReference type="SAM" id="MobiDB-lite"/>
    </source>
</evidence>
<feature type="compositionally biased region" description="Basic and acidic residues" evidence="2">
    <location>
        <begin position="321"/>
        <end position="336"/>
    </location>
</feature>
<evidence type="ECO:0000256" key="1">
    <source>
        <dbReference type="SAM" id="Coils"/>
    </source>
</evidence>
<reference evidence="4" key="1">
    <citation type="journal article" date="2015" name="Nature">
        <title>Complex archaea that bridge the gap between prokaryotes and eukaryotes.</title>
        <authorList>
            <person name="Spang A."/>
            <person name="Saw J.H."/>
            <person name="Jorgensen S.L."/>
            <person name="Zaremba-Niedzwiedzka K."/>
            <person name="Martijn J."/>
            <person name="Lind A.E."/>
            <person name="van Eijk R."/>
            <person name="Schleper C."/>
            <person name="Guy L."/>
            <person name="Ettema T.J."/>
        </authorList>
    </citation>
    <scope>NUCLEOTIDE SEQUENCE</scope>
</reference>
<comment type="caution">
    <text evidence="4">The sequence shown here is derived from an EMBL/GenBank/DDBJ whole genome shotgun (WGS) entry which is preliminary data.</text>
</comment>
<dbReference type="EMBL" id="LAZR01003266">
    <property type="protein sequence ID" value="KKN20168.1"/>
    <property type="molecule type" value="Genomic_DNA"/>
</dbReference>
<dbReference type="InterPro" id="IPR040561">
    <property type="entry name" value="LPD38"/>
</dbReference>
<gene>
    <name evidence="4" type="ORF">LCGC14_0938270</name>
</gene>
<proteinExistence type="predicted"/>
<dbReference type="Gene3D" id="3.70.10.10">
    <property type="match status" value="1"/>
</dbReference>
<organism evidence="4">
    <name type="scientific">marine sediment metagenome</name>
    <dbReference type="NCBI Taxonomy" id="412755"/>
    <lineage>
        <taxon>unclassified sequences</taxon>
        <taxon>metagenomes</taxon>
        <taxon>ecological metagenomes</taxon>
    </lineage>
</organism>
<feature type="domain" description="Large polyvalent protein associated" evidence="3">
    <location>
        <begin position="1510"/>
        <end position="1665"/>
    </location>
</feature>
<dbReference type="Pfam" id="PF18857">
    <property type="entry name" value="LPD38"/>
    <property type="match status" value="1"/>
</dbReference>
<name>A0A0F9RS56_9ZZZZ</name>
<protein>
    <recommendedName>
        <fullName evidence="3">Large polyvalent protein associated domain-containing protein</fullName>
    </recommendedName>
</protein>
<feature type="coiled-coil region" evidence="1">
    <location>
        <begin position="342"/>
        <end position="376"/>
    </location>
</feature>